<protein>
    <submittedName>
        <fullName evidence="1">Uncharacterized protein</fullName>
    </submittedName>
</protein>
<organism evidence="1 2">
    <name type="scientific">Vaccinium darrowii</name>
    <dbReference type="NCBI Taxonomy" id="229202"/>
    <lineage>
        <taxon>Eukaryota</taxon>
        <taxon>Viridiplantae</taxon>
        <taxon>Streptophyta</taxon>
        <taxon>Embryophyta</taxon>
        <taxon>Tracheophyta</taxon>
        <taxon>Spermatophyta</taxon>
        <taxon>Magnoliopsida</taxon>
        <taxon>eudicotyledons</taxon>
        <taxon>Gunneridae</taxon>
        <taxon>Pentapetalae</taxon>
        <taxon>asterids</taxon>
        <taxon>Ericales</taxon>
        <taxon>Ericaceae</taxon>
        <taxon>Vaccinioideae</taxon>
        <taxon>Vaccinieae</taxon>
        <taxon>Vaccinium</taxon>
    </lineage>
</organism>
<gene>
    <name evidence="1" type="ORF">Vadar_019369</name>
</gene>
<accession>A0ACB7XBF7</accession>
<sequence>MRRINPDMFIHGIINGAFNAPFFVTRFREAVFYFSALFDMVDSTVPREDEGRQLFEKEVWGSDIMNVIACEGTERVERPETYKQWQVRNVRAGFRQLPLNCDILRDLKRIVKIHYNKNFSVDEDGKWMLQGWKGRVMFAVSCWKPSKES</sequence>
<dbReference type="Proteomes" id="UP000828048">
    <property type="component" value="Chromosome 6"/>
</dbReference>
<reference evidence="1 2" key="1">
    <citation type="journal article" date="2021" name="Hortic Res">
        <title>High-quality reference genome and annotation aids understanding of berry development for evergreen blueberry (Vaccinium darrowii).</title>
        <authorList>
            <person name="Yu J."/>
            <person name="Hulse-Kemp A.M."/>
            <person name="Babiker E."/>
            <person name="Staton M."/>
        </authorList>
    </citation>
    <scope>NUCLEOTIDE SEQUENCE [LARGE SCALE GENOMIC DNA]</scope>
    <source>
        <strain evidence="2">cv. NJ 8807/NJ 8810</strain>
        <tissue evidence="1">Young leaf</tissue>
    </source>
</reference>
<keyword evidence="2" id="KW-1185">Reference proteome</keyword>
<proteinExistence type="predicted"/>
<evidence type="ECO:0000313" key="2">
    <source>
        <dbReference type="Proteomes" id="UP000828048"/>
    </source>
</evidence>
<dbReference type="EMBL" id="CM037156">
    <property type="protein sequence ID" value="KAH7837901.1"/>
    <property type="molecule type" value="Genomic_DNA"/>
</dbReference>
<name>A0ACB7XBF7_9ERIC</name>
<comment type="caution">
    <text evidence="1">The sequence shown here is derived from an EMBL/GenBank/DDBJ whole genome shotgun (WGS) entry which is preliminary data.</text>
</comment>
<evidence type="ECO:0000313" key="1">
    <source>
        <dbReference type="EMBL" id="KAH7837901.1"/>
    </source>
</evidence>